<dbReference type="EMBL" id="JBHSMU010000015">
    <property type="protein sequence ID" value="MFC5461544.1"/>
    <property type="molecule type" value="Genomic_DNA"/>
</dbReference>
<protein>
    <submittedName>
        <fullName evidence="3">Uncharacterized protein</fullName>
    </submittedName>
</protein>
<feature type="chain" id="PRO_5045574463" evidence="2">
    <location>
        <begin position="24"/>
        <end position="288"/>
    </location>
</feature>
<organism evidence="3 4">
    <name type="scientific">Massilia niabensis</name>
    <dbReference type="NCBI Taxonomy" id="544910"/>
    <lineage>
        <taxon>Bacteria</taxon>
        <taxon>Pseudomonadati</taxon>
        <taxon>Pseudomonadota</taxon>
        <taxon>Betaproteobacteria</taxon>
        <taxon>Burkholderiales</taxon>
        <taxon>Oxalobacteraceae</taxon>
        <taxon>Telluria group</taxon>
        <taxon>Massilia</taxon>
    </lineage>
</organism>
<evidence type="ECO:0000313" key="4">
    <source>
        <dbReference type="Proteomes" id="UP001596050"/>
    </source>
</evidence>
<feature type="transmembrane region" description="Helical" evidence="1">
    <location>
        <begin position="62"/>
        <end position="86"/>
    </location>
</feature>
<keyword evidence="1" id="KW-1133">Transmembrane helix</keyword>
<reference evidence="4" key="1">
    <citation type="journal article" date="2019" name="Int. J. Syst. Evol. Microbiol.">
        <title>The Global Catalogue of Microorganisms (GCM) 10K type strain sequencing project: providing services to taxonomists for standard genome sequencing and annotation.</title>
        <authorList>
            <consortium name="The Broad Institute Genomics Platform"/>
            <consortium name="The Broad Institute Genome Sequencing Center for Infectious Disease"/>
            <person name="Wu L."/>
            <person name="Ma J."/>
        </authorList>
    </citation>
    <scope>NUCLEOTIDE SEQUENCE [LARGE SCALE GENOMIC DNA]</scope>
    <source>
        <strain evidence="4">KACC 12649</strain>
    </source>
</reference>
<keyword evidence="2" id="KW-0732">Signal</keyword>
<keyword evidence="1" id="KW-0812">Transmembrane</keyword>
<comment type="caution">
    <text evidence="3">The sequence shown here is derived from an EMBL/GenBank/DDBJ whole genome shotgun (WGS) entry which is preliminary data.</text>
</comment>
<keyword evidence="1" id="KW-0472">Membrane</keyword>
<name>A0ABW0L742_9BURK</name>
<keyword evidence="4" id="KW-1185">Reference proteome</keyword>
<dbReference type="RefSeq" id="WP_379784996.1">
    <property type="nucleotide sequence ID" value="NZ_JBHSMU010000015.1"/>
</dbReference>
<accession>A0ABW0L742</accession>
<dbReference type="Proteomes" id="UP001596050">
    <property type="component" value="Unassembled WGS sequence"/>
</dbReference>
<evidence type="ECO:0000313" key="3">
    <source>
        <dbReference type="EMBL" id="MFC5461544.1"/>
    </source>
</evidence>
<evidence type="ECO:0000256" key="2">
    <source>
        <dbReference type="SAM" id="SignalP"/>
    </source>
</evidence>
<gene>
    <name evidence="3" type="ORF">ACFPN5_17180</name>
</gene>
<evidence type="ECO:0000256" key="1">
    <source>
        <dbReference type="SAM" id="Phobius"/>
    </source>
</evidence>
<proteinExistence type="predicted"/>
<sequence>MTGPMLRFGALAALLLVALETGASTGGASPGPAWAVQMPAPDKVRFKGVPMMDEAGKPGTPILYPAAGAAGLVAAIITHGVILNAVREGEKSDSEKAADKVLEPYQPSLDAFTQRELLQAAAPLCAHGAPHWLAASDKADAPVVASQPVFSMTQDRAALILDNDIRIQLPGNKAAYANKVRVVSAVQAHEDLAAWWGEGDARALKEQSARLLAASIDIALEAAKAAPVEAGAALAQRTVRYREGGKEVFERAEILREDCDRLLLRNLRGWLMSVPRLRPPADCPAPPQ</sequence>
<feature type="signal peptide" evidence="2">
    <location>
        <begin position="1"/>
        <end position="23"/>
    </location>
</feature>